<feature type="region of interest" description="Disordered" evidence="1">
    <location>
        <begin position="50"/>
        <end position="85"/>
    </location>
</feature>
<evidence type="ECO:0000256" key="1">
    <source>
        <dbReference type="SAM" id="MobiDB-lite"/>
    </source>
</evidence>
<protein>
    <submittedName>
        <fullName evidence="2">4327_t:CDS:1</fullName>
    </submittedName>
</protein>
<dbReference type="EMBL" id="CAJVPS010055024">
    <property type="protein sequence ID" value="CAG8774966.1"/>
    <property type="molecule type" value="Genomic_DNA"/>
</dbReference>
<feature type="non-terminal residue" evidence="2">
    <location>
        <position position="1"/>
    </location>
</feature>
<feature type="compositionally biased region" description="Basic residues" evidence="1">
    <location>
        <begin position="1"/>
        <end position="13"/>
    </location>
</feature>
<accession>A0A9N9JBX0</accession>
<feature type="compositionally biased region" description="Basic and acidic residues" evidence="1">
    <location>
        <begin position="70"/>
        <end position="85"/>
    </location>
</feature>
<dbReference type="AlphaFoldDB" id="A0A9N9JBX0"/>
<feature type="region of interest" description="Disordered" evidence="1">
    <location>
        <begin position="1"/>
        <end position="27"/>
    </location>
</feature>
<proteinExistence type="predicted"/>
<evidence type="ECO:0000313" key="3">
    <source>
        <dbReference type="Proteomes" id="UP000789508"/>
    </source>
</evidence>
<comment type="caution">
    <text evidence="2">The sequence shown here is derived from an EMBL/GenBank/DDBJ whole genome shotgun (WGS) entry which is preliminary data.</text>
</comment>
<feature type="compositionally biased region" description="Basic and acidic residues" evidence="1">
    <location>
        <begin position="14"/>
        <end position="26"/>
    </location>
</feature>
<sequence length="85" mass="10164">LFVKQSKNKQMFKHHYEDHIDKERTPPPDCPSWALLSKAIERYNIIAPEFDTDFSSGEEDPRKKKKVKTRKESEETSKRKDRDDK</sequence>
<organism evidence="2 3">
    <name type="scientific">Ambispora leptoticha</name>
    <dbReference type="NCBI Taxonomy" id="144679"/>
    <lineage>
        <taxon>Eukaryota</taxon>
        <taxon>Fungi</taxon>
        <taxon>Fungi incertae sedis</taxon>
        <taxon>Mucoromycota</taxon>
        <taxon>Glomeromycotina</taxon>
        <taxon>Glomeromycetes</taxon>
        <taxon>Archaeosporales</taxon>
        <taxon>Ambisporaceae</taxon>
        <taxon>Ambispora</taxon>
    </lineage>
</organism>
<reference evidence="2" key="1">
    <citation type="submission" date="2021-06" db="EMBL/GenBank/DDBJ databases">
        <authorList>
            <person name="Kallberg Y."/>
            <person name="Tangrot J."/>
            <person name="Rosling A."/>
        </authorList>
    </citation>
    <scope>NUCLEOTIDE SEQUENCE</scope>
    <source>
        <strain evidence="2">FL130A</strain>
    </source>
</reference>
<dbReference type="Proteomes" id="UP000789508">
    <property type="component" value="Unassembled WGS sequence"/>
</dbReference>
<feature type="non-terminal residue" evidence="2">
    <location>
        <position position="85"/>
    </location>
</feature>
<name>A0A9N9JBX0_9GLOM</name>
<evidence type="ECO:0000313" key="2">
    <source>
        <dbReference type="EMBL" id="CAG8774966.1"/>
    </source>
</evidence>
<keyword evidence="3" id="KW-1185">Reference proteome</keyword>
<gene>
    <name evidence="2" type="ORF">ALEPTO_LOCUS14348</name>
</gene>